<dbReference type="RefSeq" id="WP_068770681.1">
    <property type="nucleotide sequence ID" value="NZ_CP109796.1"/>
</dbReference>
<dbReference type="PANTHER" id="PTHR30344:SF1">
    <property type="entry name" value="6-PHOSPHOGLUCONOLACTONASE"/>
    <property type="match status" value="1"/>
</dbReference>
<feature type="chain" id="PRO_5008088846" description="6-phosphogluconolactonase" evidence="3">
    <location>
        <begin position="24"/>
        <end position="379"/>
    </location>
</feature>
<dbReference type="InterPro" id="IPR015943">
    <property type="entry name" value="WD40/YVTN_repeat-like_dom_sf"/>
</dbReference>
<dbReference type="Pfam" id="PF10282">
    <property type="entry name" value="Lactonase"/>
    <property type="match status" value="1"/>
</dbReference>
<reference evidence="4 5" key="1">
    <citation type="submission" date="2016-01" db="EMBL/GenBank/DDBJ databases">
        <title>High potential of lignocellulose degradation of a new Verrucomicrobia species.</title>
        <authorList>
            <person name="Wang Y."/>
            <person name="Shi Y."/>
            <person name="Qiu Z."/>
            <person name="Liu S."/>
            <person name="Yang H."/>
        </authorList>
    </citation>
    <scope>NUCLEOTIDE SEQUENCE [LARGE SCALE GENOMIC DNA]</scope>
    <source>
        <strain evidence="4 5">TSB47</strain>
    </source>
</reference>
<dbReference type="OrthoDB" id="9790815at2"/>
<evidence type="ECO:0000256" key="2">
    <source>
        <dbReference type="ARBA" id="ARBA00022526"/>
    </source>
</evidence>
<gene>
    <name evidence="4" type="ORF">AW736_13280</name>
</gene>
<evidence type="ECO:0008006" key="6">
    <source>
        <dbReference type="Google" id="ProtNLM"/>
    </source>
</evidence>
<dbReference type="GO" id="GO:0017057">
    <property type="term" value="F:6-phosphogluconolactonase activity"/>
    <property type="evidence" value="ECO:0007669"/>
    <property type="project" value="TreeGrafter"/>
</dbReference>
<dbReference type="Proteomes" id="UP000078486">
    <property type="component" value="Unassembled WGS sequence"/>
</dbReference>
<dbReference type="InterPro" id="IPR050282">
    <property type="entry name" value="Cycloisomerase_2"/>
</dbReference>
<dbReference type="AlphaFoldDB" id="A0A178IHH4"/>
<sequence>MRLFLPALLLMSAILPAASTSSAERLVYFGTYTRSNASEGVYMARFDPRTGALSRPGLAARLSNPTFLAQHPSLPVLYAIGDDGAKPAHGMVSAFRINPADGALAPLNEIIIPEEKSAAAHIAVDAGGRAVFTAHYGGGFVAAVTLEPDGSLDHFAGAVRHRETGAHPQQSSPHPHCIHPLPGDGPVLSADLAADKVFAHRFDYGRGAFVSDQPAVAAAFAPGSGTRHIAFSADWRFAYVVNELAATVTACELDARSGALREIQTISTVPENFSGRRWASEVAVHPSGKFLYASNRADHESIAVFAIDAGTGRLAFVGHATGLAHPRHFAIDPSGGWLLCANHDANNIVVFRIDPATGGLAPAGDPVPVPAAVCVRFAR</sequence>
<comment type="similarity">
    <text evidence="1">Belongs to the cycloisomerase 2 family.</text>
</comment>
<keyword evidence="2" id="KW-0119">Carbohydrate metabolism</keyword>
<organism evidence="4 5">
    <name type="scientific">Termitidicoccus mucosus</name>
    <dbReference type="NCBI Taxonomy" id="1184151"/>
    <lineage>
        <taxon>Bacteria</taxon>
        <taxon>Pseudomonadati</taxon>
        <taxon>Verrucomicrobiota</taxon>
        <taxon>Opitutia</taxon>
        <taxon>Opitutales</taxon>
        <taxon>Opitutaceae</taxon>
        <taxon>Termitidicoccus</taxon>
    </lineage>
</organism>
<dbReference type="GO" id="GO:0006006">
    <property type="term" value="P:glucose metabolic process"/>
    <property type="evidence" value="ECO:0007669"/>
    <property type="project" value="UniProtKB-KW"/>
</dbReference>
<keyword evidence="2" id="KW-0313">Glucose metabolism</keyword>
<dbReference type="STRING" id="1184151.AW736_13280"/>
<keyword evidence="3" id="KW-0732">Signal</keyword>
<evidence type="ECO:0000313" key="4">
    <source>
        <dbReference type="EMBL" id="OAM89432.1"/>
    </source>
</evidence>
<proteinExistence type="inferred from homology"/>
<evidence type="ECO:0000256" key="1">
    <source>
        <dbReference type="ARBA" id="ARBA00005564"/>
    </source>
</evidence>
<dbReference type="GO" id="GO:0005829">
    <property type="term" value="C:cytosol"/>
    <property type="evidence" value="ECO:0007669"/>
    <property type="project" value="TreeGrafter"/>
</dbReference>
<feature type="signal peptide" evidence="3">
    <location>
        <begin position="1"/>
        <end position="23"/>
    </location>
</feature>
<evidence type="ECO:0000313" key="5">
    <source>
        <dbReference type="Proteomes" id="UP000078486"/>
    </source>
</evidence>
<accession>A0A178IHH4</accession>
<name>A0A178IHH4_9BACT</name>
<comment type="caution">
    <text evidence="4">The sequence shown here is derived from an EMBL/GenBank/DDBJ whole genome shotgun (WGS) entry which is preliminary data.</text>
</comment>
<protein>
    <recommendedName>
        <fullName evidence="6">6-phosphogluconolactonase</fullName>
    </recommendedName>
</protein>
<dbReference type="Gene3D" id="2.130.10.10">
    <property type="entry name" value="YVTN repeat-like/Quinoprotein amine dehydrogenase"/>
    <property type="match status" value="1"/>
</dbReference>
<dbReference type="InterPro" id="IPR011048">
    <property type="entry name" value="Haem_d1_sf"/>
</dbReference>
<keyword evidence="5" id="KW-1185">Reference proteome</keyword>
<dbReference type="SUPFAM" id="SSF51004">
    <property type="entry name" value="C-terminal (heme d1) domain of cytochrome cd1-nitrite reductase"/>
    <property type="match status" value="1"/>
</dbReference>
<dbReference type="EMBL" id="LRRQ01000096">
    <property type="protein sequence ID" value="OAM89432.1"/>
    <property type="molecule type" value="Genomic_DNA"/>
</dbReference>
<evidence type="ECO:0000256" key="3">
    <source>
        <dbReference type="SAM" id="SignalP"/>
    </source>
</evidence>
<dbReference type="PANTHER" id="PTHR30344">
    <property type="entry name" value="6-PHOSPHOGLUCONOLACTONASE-RELATED"/>
    <property type="match status" value="1"/>
</dbReference>
<dbReference type="InterPro" id="IPR019405">
    <property type="entry name" value="Lactonase_7-beta_prop"/>
</dbReference>